<dbReference type="Pfam" id="PF00376">
    <property type="entry name" value="MerR"/>
    <property type="match status" value="1"/>
</dbReference>
<dbReference type="InterPro" id="IPR029442">
    <property type="entry name" value="GyrI-like"/>
</dbReference>
<dbReference type="InterPro" id="IPR009061">
    <property type="entry name" value="DNA-bd_dom_put_sf"/>
</dbReference>
<dbReference type="Gene3D" id="1.10.1660.10">
    <property type="match status" value="1"/>
</dbReference>
<dbReference type="EMBL" id="VUMM01000003">
    <property type="protein sequence ID" value="MSS01007.1"/>
    <property type="molecule type" value="Genomic_DNA"/>
</dbReference>
<evidence type="ECO:0000313" key="4">
    <source>
        <dbReference type="EMBL" id="MSS01007.1"/>
    </source>
</evidence>
<keyword evidence="5" id="KW-1185">Reference proteome</keyword>
<dbReference type="GO" id="GO:0003677">
    <property type="term" value="F:DNA binding"/>
    <property type="evidence" value="ECO:0007669"/>
    <property type="project" value="UniProtKB-KW"/>
</dbReference>
<dbReference type="InterPro" id="IPR010499">
    <property type="entry name" value="AraC_E-bd"/>
</dbReference>
<dbReference type="PROSITE" id="PS50937">
    <property type="entry name" value="HTH_MERR_2"/>
    <property type="match status" value="1"/>
</dbReference>
<dbReference type="Pfam" id="PF06445">
    <property type="entry name" value="GyrI-like"/>
    <property type="match status" value="1"/>
</dbReference>
<keyword evidence="2" id="KW-0175">Coiled coil</keyword>
<protein>
    <submittedName>
        <fullName evidence="4">MerR family transcriptional regulator</fullName>
    </submittedName>
</protein>
<dbReference type="InterPro" id="IPR011256">
    <property type="entry name" value="Reg_factor_effector_dom_sf"/>
</dbReference>
<feature type="domain" description="HTH merR-type" evidence="3">
    <location>
        <begin position="1"/>
        <end position="71"/>
    </location>
</feature>
<dbReference type="PANTHER" id="PTHR30204:SF97">
    <property type="entry name" value="MERR FAMILY REGULATORY PROTEIN"/>
    <property type="match status" value="1"/>
</dbReference>
<evidence type="ECO:0000256" key="1">
    <source>
        <dbReference type="ARBA" id="ARBA00023125"/>
    </source>
</evidence>
<organism evidence="4 5">
    <name type="scientific">Floccifex porci</name>
    <dbReference type="NCBI Taxonomy" id="2606629"/>
    <lineage>
        <taxon>Bacteria</taxon>
        <taxon>Bacillati</taxon>
        <taxon>Bacillota</taxon>
        <taxon>Erysipelotrichia</taxon>
        <taxon>Erysipelotrichales</taxon>
        <taxon>Erysipelotrichaceae</taxon>
        <taxon>Floccifex</taxon>
    </lineage>
</organism>
<dbReference type="SMART" id="SM00422">
    <property type="entry name" value="HTH_MERR"/>
    <property type="match status" value="1"/>
</dbReference>
<proteinExistence type="predicted"/>
<feature type="coiled-coil region" evidence="2">
    <location>
        <begin position="86"/>
        <end position="113"/>
    </location>
</feature>
<dbReference type="PROSITE" id="PS00552">
    <property type="entry name" value="HTH_MERR_1"/>
    <property type="match status" value="1"/>
</dbReference>
<dbReference type="PANTHER" id="PTHR30204">
    <property type="entry name" value="REDOX-CYCLING DRUG-SENSING TRANSCRIPTIONAL ACTIVATOR SOXR"/>
    <property type="match status" value="1"/>
</dbReference>
<reference evidence="4 5" key="1">
    <citation type="submission" date="2019-08" db="EMBL/GenBank/DDBJ databases">
        <title>In-depth cultivation of the pig gut microbiome towards novel bacterial diversity and tailored functional studies.</title>
        <authorList>
            <person name="Wylensek D."/>
            <person name="Hitch T.C.A."/>
            <person name="Clavel T."/>
        </authorList>
    </citation>
    <scope>NUCLEOTIDE SEQUENCE [LARGE SCALE GENOMIC DNA]</scope>
    <source>
        <strain evidence="4 5">LKV-178-WT-2G</strain>
    </source>
</reference>
<dbReference type="InterPro" id="IPR047057">
    <property type="entry name" value="MerR_fam"/>
</dbReference>
<dbReference type="SUPFAM" id="SSF55136">
    <property type="entry name" value="Probable bacterial effector-binding domain"/>
    <property type="match status" value="1"/>
</dbReference>
<keyword evidence="1" id="KW-0238">DNA-binding</keyword>
<evidence type="ECO:0000259" key="3">
    <source>
        <dbReference type="PROSITE" id="PS50937"/>
    </source>
</evidence>
<sequence>MLKIGEFSKLSRVSIRMLRHYDDIGLIKPYFIDPSNGYRYYQEEQLFIIGRITSLKEMGFSLSDIIQIINCYDRKEKIDTFLLDKKSELRKEMEEYEYKIRLLDSALKRLEKESLMKFDVNVKTIPERYAATVQMVIPRYEEEGLLWSKLMECKNLIPDDPCLSAAVFLDKEYKEENVEVMIWMSVKGKYEDTEHVKFKTLPAIKIASCILKGSYQGMNEATASVVSWIKDNGYHCNGPMFNIYHVSPAQSQNPDDFVTEVCFPIE</sequence>
<dbReference type="SMART" id="SM00871">
    <property type="entry name" value="AraC_E_bind"/>
    <property type="match status" value="1"/>
</dbReference>
<comment type="caution">
    <text evidence="4">The sequence shown here is derived from an EMBL/GenBank/DDBJ whole genome shotgun (WGS) entry which is preliminary data.</text>
</comment>
<evidence type="ECO:0000256" key="2">
    <source>
        <dbReference type="SAM" id="Coils"/>
    </source>
</evidence>
<dbReference type="GO" id="GO:0003700">
    <property type="term" value="F:DNA-binding transcription factor activity"/>
    <property type="evidence" value="ECO:0007669"/>
    <property type="project" value="InterPro"/>
</dbReference>
<evidence type="ECO:0000313" key="5">
    <source>
        <dbReference type="Proteomes" id="UP000470082"/>
    </source>
</evidence>
<dbReference type="InterPro" id="IPR000551">
    <property type="entry name" value="MerR-type_HTH_dom"/>
</dbReference>
<gene>
    <name evidence="4" type="ORF">FYJ50_02550</name>
</gene>
<dbReference type="CDD" id="cd01107">
    <property type="entry name" value="HTH_BmrR"/>
    <property type="match status" value="1"/>
</dbReference>
<dbReference type="Proteomes" id="UP000470082">
    <property type="component" value="Unassembled WGS sequence"/>
</dbReference>
<accession>A0A7X2T332</accession>
<dbReference type="AlphaFoldDB" id="A0A7X2T332"/>
<name>A0A7X2T332_9FIRM</name>
<dbReference type="SUPFAM" id="SSF46955">
    <property type="entry name" value="Putative DNA-binding domain"/>
    <property type="match status" value="1"/>
</dbReference>
<dbReference type="Gene3D" id="3.20.80.10">
    <property type="entry name" value="Regulatory factor, effector binding domain"/>
    <property type="match status" value="1"/>
</dbReference>
<dbReference type="RefSeq" id="WP_154459483.1">
    <property type="nucleotide sequence ID" value="NZ_VUMM01000003.1"/>
</dbReference>